<dbReference type="Gene3D" id="1.10.357.10">
    <property type="entry name" value="Tetracycline Repressor, domain 2"/>
    <property type="match status" value="1"/>
</dbReference>
<feature type="domain" description="HTH tetR-type" evidence="5">
    <location>
        <begin position="18"/>
        <end position="78"/>
    </location>
</feature>
<dbReference type="RefSeq" id="WP_051192968.1">
    <property type="nucleotide sequence ID" value="NZ_JBIAQY010000007.1"/>
</dbReference>
<dbReference type="PROSITE" id="PS50977">
    <property type="entry name" value="HTH_TETR_2"/>
    <property type="match status" value="1"/>
</dbReference>
<comment type="caution">
    <text evidence="6">The sequence shown here is derived from an EMBL/GenBank/DDBJ whole genome shotgun (WGS) entry which is preliminary data.</text>
</comment>
<dbReference type="InterPro" id="IPR001647">
    <property type="entry name" value="HTH_TetR"/>
</dbReference>
<sequence>MSESAAESAPTLWERRKYEAMTRIQQVALDLFDENGYREVTVERVAAAAGVSPSSVYRYFGTKEMLVLYDEADPKLLDVLRTAGGGTTFEVSALIALARSLVPAVADALVTDDTEQRVRRSLHYVRTIAEVRDGQMRQMREMEDEVRILFADRSGRDHNDLQVRLAAATAIWGGVAALDHWAATGFQARLRDVYRDAVGSIIDAVEAIFR</sequence>
<keyword evidence="1" id="KW-0805">Transcription regulation</keyword>
<evidence type="ECO:0000256" key="3">
    <source>
        <dbReference type="ARBA" id="ARBA00023163"/>
    </source>
</evidence>
<dbReference type="EMBL" id="JBIAQY010000007">
    <property type="protein sequence ID" value="MFF3570289.1"/>
    <property type="molecule type" value="Genomic_DNA"/>
</dbReference>
<keyword evidence="3" id="KW-0804">Transcription</keyword>
<dbReference type="Proteomes" id="UP001601992">
    <property type="component" value="Unassembled WGS sequence"/>
</dbReference>
<evidence type="ECO:0000256" key="2">
    <source>
        <dbReference type="ARBA" id="ARBA00023125"/>
    </source>
</evidence>
<evidence type="ECO:0000313" key="6">
    <source>
        <dbReference type="EMBL" id="MFF3570289.1"/>
    </source>
</evidence>
<accession>A0ABW6S549</accession>
<dbReference type="InterPro" id="IPR041347">
    <property type="entry name" value="MftR_C"/>
</dbReference>
<reference evidence="6 7" key="1">
    <citation type="submission" date="2024-10" db="EMBL/GenBank/DDBJ databases">
        <title>The Natural Products Discovery Center: Release of the First 8490 Sequenced Strains for Exploring Actinobacteria Biosynthetic Diversity.</title>
        <authorList>
            <person name="Kalkreuter E."/>
            <person name="Kautsar S.A."/>
            <person name="Yang D."/>
            <person name="Bader C.D."/>
            <person name="Teijaro C.N."/>
            <person name="Fluegel L."/>
            <person name="Davis C.M."/>
            <person name="Simpson J.R."/>
            <person name="Lauterbach L."/>
            <person name="Steele A.D."/>
            <person name="Gui C."/>
            <person name="Meng S."/>
            <person name="Li G."/>
            <person name="Viehrig K."/>
            <person name="Ye F."/>
            <person name="Su P."/>
            <person name="Kiefer A.F."/>
            <person name="Nichols A."/>
            <person name="Cepeda A.J."/>
            <person name="Yan W."/>
            <person name="Fan B."/>
            <person name="Jiang Y."/>
            <person name="Adhikari A."/>
            <person name="Zheng C.-J."/>
            <person name="Schuster L."/>
            <person name="Cowan T.M."/>
            <person name="Smanski M.J."/>
            <person name="Chevrette M.G."/>
            <person name="De Carvalho L.P.S."/>
            <person name="Shen B."/>
        </authorList>
    </citation>
    <scope>NUCLEOTIDE SEQUENCE [LARGE SCALE GENOMIC DNA]</scope>
    <source>
        <strain evidence="6 7">NPDC002593</strain>
    </source>
</reference>
<feature type="DNA-binding region" description="H-T-H motif" evidence="4">
    <location>
        <begin position="41"/>
        <end position="60"/>
    </location>
</feature>
<gene>
    <name evidence="6" type="ORF">ACFYXQ_21155</name>
</gene>
<keyword evidence="7" id="KW-1185">Reference proteome</keyword>
<dbReference type="PANTHER" id="PTHR30055">
    <property type="entry name" value="HTH-TYPE TRANSCRIPTIONAL REGULATOR RUTR"/>
    <property type="match status" value="1"/>
</dbReference>
<protein>
    <submittedName>
        <fullName evidence="6">TetR/AcrR family transcriptional regulator</fullName>
    </submittedName>
</protein>
<dbReference type="Pfam" id="PF17754">
    <property type="entry name" value="TetR_C_14"/>
    <property type="match status" value="1"/>
</dbReference>
<dbReference type="InterPro" id="IPR009057">
    <property type="entry name" value="Homeodomain-like_sf"/>
</dbReference>
<dbReference type="SUPFAM" id="SSF46689">
    <property type="entry name" value="Homeodomain-like"/>
    <property type="match status" value="1"/>
</dbReference>
<dbReference type="Pfam" id="PF00440">
    <property type="entry name" value="TetR_N"/>
    <property type="match status" value="1"/>
</dbReference>
<evidence type="ECO:0000256" key="1">
    <source>
        <dbReference type="ARBA" id="ARBA00023015"/>
    </source>
</evidence>
<organism evidence="6 7">
    <name type="scientific">Nocardia jiangxiensis</name>
    <dbReference type="NCBI Taxonomy" id="282685"/>
    <lineage>
        <taxon>Bacteria</taxon>
        <taxon>Bacillati</taxon>
        <taxon>Actinomycetota</taxon>
        <taxon>Actinomycetes</taxon>
        <taxon>Mycobacteriales</taxon>
        <taxon>Nocardiaceae</taxon>
        <taxon>Nocardia</taxon>
    </lineage>
</organism>
<dbReference type="Gene3D" id="1.10.10.60">
    <property type="entry name" value="Homeodomain-like"/>
    <property type="match status" value="1"/>
</dbReference>
<proteinExistence type="predicted"/>
<dbReference type="PANTHER" id="PTHR30055:SF234">
    <property type="entry name" value="HTH-TYPE TRANSCRIPTIONAL REGULATOR BETI"/>
    <property type="match status" value="1"/>
</dbReference>
<name>A0ABW6S549_9NOCA</name>
<evidence type="ECO:0000313" key="7">
    <source>
        <dbReference type="Proteomes" id="UP001601992"/>
    </source>
</evidence>
<dbReference type="PRINTS" id="PR00455">
    <property type="entry name" value="HTHTETR"/>
</dbReference>
<keyword evidence="2 4" id="KW-0238">DNA-binding</keyword>
<evidence type="ECO:0000259" key="5">
    <source>
        <dbReference type="PROSITE" id="PS50977"/>
    </source>
</evidence>
<evidence type="ECO:0000256" key="4">
    <source>
        <dbReference type="PROSITE-ProRule" id="PRU00335"/>
    </source>
</evidence>
<dbReference type="InterPro" id="IPR050109">
    <property type="entry name" value="HTH-type_TetR-like_transc_reg"/>
</dbReference>